<gene>
    <name evidence="1" type="ORF">C450_02840</name>
</gene>
<proteinExistence type="predicted"/>
<dbReference type="PATRIC" id="fig|1227456.3.peg.592"/>
<dbReference type="RefSeq" id="WP_005039734.1">
    <property type="nucleotide sequence ID" value="NZ_AOME01000014.1"/>
</dbReference>
<evidence type="ECO:0000313" key="2">
    <source>
        <dbReference type="Proteomes" id="UP000011625"/>
    </source>
</evidence>
<comment type="caution">
    <text evidence="1">The sequence shown here is derived from an EMBL/GenBank/DDBJ whole genome shotgun (WGS) entry which is preliminary data.</text>
</comment>
<dbReference type="AlphaFoldDB" id="M0NDY5"/>
<name>M0NDY5_9EURY</name>
<dbReference type="OrthoDB" id="195634at2157"/>
<dbReference type="Proteomes" id="UP000011625">
    <property type="component" value="Unassembled WGS sequence"/>
</dbReference>
<organism evidence="1 2">
    <name type="scientific">Halococcus salifodinae DSM 8989</name>
    <dbReference type="NCBI Taxonomy" id="1227456"/>
    <lineage>
        <taxon>Archaea</taxon>
        <taxon>Methanobacteriati</taxon>
        <taxon>Methanobacteriota</taxon>
        <taxon>Stenosarchaea group</taxon>
        <taxon>Halobacteria</taxon>
        <taxon>Halobacteriales</taxon>
        <taxon>Halococcaceae</taxon>
        <taxon>Halococcus</taxon>
    </lineage>
</organism>
<dbReference type="EMBL" id="AOME01000014">
    <property type="protein sequence ID" value="EMA55304.1"/>
    <property type="molecule type" value="Genomic_DNA"/>
</dbReference>
<dbReference type="InterPro" id="IPR007263">
    <property type="entry name" value="DCC1-like"/>
</dbReference>
<dbReference type="Pfam" id="PF04134">
    <property type="entry name" value="DCC1-like"/>
    <property type="match status" value="1"/>
</dbReference>
<reference evidence="1 2" key="1">
    <citation type="journal article" date="2014" name="PLoS Genet.">
        <title>Phylogenetically driven sequencing of extremely halophilic archaea reveals strategies for static and dynamic osmo-response.</title>
        <authorList>
            <person name="Becker E.A."/>
            <person name="Seitzer P.M."/>
            <person name="Tritt A."/>
            <person name="Larsen D."/>
            <person name="Krusor M."/>
            <person name="Yao A.I."/>
            <person name="Wu D."/>
            <person name="Madern D."/>
            <person name="Eisen J.A."/>
            <person name="Darling A.E."/>
            <person name="Facciotti M.T."/>
        </authorList>
    </citation>
    <scope>NUCLEOTIDE SEQUENCE [LARGE SCALE GENOMIC DNA]</scope>
    <source>
        <strain evidence="1 2">DSM 8989</strain>
    </source>
</reference>
<dbReference type="GO" id="GO:0015035">
    <property type="term" value="F:protein-disulfide reductase activity"/>
    <property type="evidence" value="ECO:0007669"/>
    <property type="project" value="InterPro"/>
</dbReference>
<accession>M0NDY5</accession>
<evidence type="ECO:0000313" key="1">
    <source>
        <dbReference type="EMBL" id="EMA55304.1"/>
    </source>
</evidence>
<protein>
    <recommendedName>
        <fullName evidence="3">DUF393 domain-containing protein</fullName>
    </recommendedName>
</protein>
<evidence type="ECO:0008006" key="3">
    <source>
        <dbReference type="Google" id="ProtNLM"/>
    </source>
</evidence>
<keyword evidence="2" id="KW-1185">Reference proteome</keyword>
<sequence length="129" mass="14829">MSSADRSAPRLVYDDDCGFCTWWAEWAVLNGEFEPRGFSELSETERERLPEDWEECVHLLTDGTVYSCGAATEEVLTRTDTVPPEIFDFLNGFADYEQRREDLYRTVADRRDLLGKVVSAEPPVGRKRD</sequence>